<evidence type="ECO:0000313" key="2">
    <source>
        <dbReference type="Proteomes" id="UP000217784"/>
    </source>
</evidence>
<comment type="caution">
    <text evidence="1">The sequence shown here is derived from an EMBL/GenBank/DDBJ whole genome shotgun (WGS) entry which is preliminary data.</text>
</comment>
<protein>
    <submittedName>
        <fullName evidence="1">Uncharacterized protein</fullName>
    </submittedName>
</protein>
<organism evidence="1 2">
    <name type="scientific">Methanobacterium bryantii</name>
    <dbReference type="NCBI Taxonomy" id="2161"/>
    <lineage>
        <taxon>Archaea</taxon>
        <taxon>Methanobacteriati</taxon>
        <taxon>Methanobacteriota</taxon>
        <taxon>Methanomada group</taxon>
        <taxon>Methanobacteria</taxon>
        <taxon>Methanobacteriales</taxon>
        <taxon>Methanobacteriaceae</taxon>
        <taxon>Methanobacterium</taxon>
    </lineage>
</organism>
<dbReference type="InterPro" id="IPR047676">
    <property type="entry name" value="FxLYD_dom"/>
</dbReference>
<name>A0A2A2H714_METBR</name>
<gene>
    <name evidence="1" type="ORF">ASJ80_12560</name>
</gene>
<keyword evidence="2" id="KW-1185">Reference proteome</keyword>
<sequence>MRKIMPILIVLGLIAGIVAISGCTDSGTQSSTPAYKNDIEVGAATYDYYSQDGSASGGCDVKNNGNVTYKKVKIELDIYDKDGNLVGNETKTIGQLKPGEELGYFVVTEKAIPKGTSASATVINATST</sequence>
<dbReference type="Proteomes" id="UP000217784">
    <property type="component" value="Unassembled WGS sequence"/>
</dbReference>
<dbReference type="NCBIfam" id="NF038353">
    <property type="entry name" value="FxLYD_dom"/>
    <property type="match status" value="1"/>
</dbReference>
<proteinExistence type="predicted"/>
<dbReference type="AlphaFoldDB" id="A0A2A2H714"/>
<dbReference type="RefSeq" id="WP_069584905.1">
    <property type="nucleotide sequence ID" value="NZ_LMVM01000012.1"/>
</dbReference>
<reference evidence="1 2" key="1">
    <citation type="journal article" date="2017" name="BMC Genomics">
        <title>Genomic analysis of methanogenic archaea reveals a shift towards energy conservation.</title>
        <authorList>
            <person name="Gilmore S.P."/>
            <person name="Henske J.K."/>
            <person name="Sexton J.A."/>
            <person name="Solomon K.V."/>
            <person name="Seppala S."/>
            <person name="Yoo J.I."/>
            <person name="Huyett L.M."/>
            <person name="Pressman A."/>
            <person name="Cogan J.Z."/>
            <person name="Kivenson V."/>
            <person name="Peng X."/>
            <person name="Tan Y."/>
            <person name="Valentine D.L."/>
            <person name="O'Malley M.A."/>
        </authorList>
    </citation>
    <scope>NUCLEOTIDE SEQUENCE [LARGE SCALE GENOMIC DNA]</scope>
    <source>
        <strain evidence="1 2">M.o.H.</strain>
    </source>
</reference>
<dbReference type="EMBL" id="LMVM01000012">
    <property type="protein sequence ID" value="PAV05115.1"/>
    <property type="molecule type" value="Genomic_DNA"/>
</dbReference>
<evidence type="ECO:0000313" key="1">
    <source>
        <dbReference type="EMBL" id="PAV05115.1"/>
    </source>
</evidence>
<dbReference type="PROSITE" id="PS51257">
    <property type="entry name" value="PROKAR_LIPOPROTEIN"/>
    <property type="match status" value="1"/>
</dbReference>
<accession>A0A2A2H714</accession>